<reference evidence="4" key="1">
    <citation type="journal article" date="2019" name="Int. J. Syst. Evol. Microbiol.">
        <title>The Global Catalogue of Microorganisms (GCM) 10K type strain sequencing project: providing services to taxonomists for standard genome sequencing and annotation.</title>
        <authorList>
            <consortium name="The Broad Institute Genomics Platform"/>
            <consortium name="The Broad Institute Genome Sequencing Center for Infectious Disease"/>
            <person name="Wu L."/>
            <person name="Ma J."/>
        </authorList>
    </citation>
    <scope>NUCLEOTIDE SEQUENCE [LARGE SCALE GENOMIC DNA]</scope>
    <source>
        <strain evidence="4">JCM 16365</strain>
    </source>
</reference>
<keyword evidence="2" id="KW-0812">Transmembrane</keyword>
<keyword evidence="2" id="KW-1133">Transmembrane helix</keyword>
<evidence type="ECO:0008006" key="5">
    <source>
        <dbReference type="Google" id="ProtNLM"/>
    </source>
</evidence>
<sequence length="168" mass="18725">MDLTPPGWLIEWATAINLWDALLPVAVCIALFVWLRKVGPKVWSGAKALAHAILNATELLESVKGLPQFMERTDAFTSETTRVLGEHTERIASIHHEVNFNSGGSVKDSAVRTERQVKAVFARLGELQEQVGEVRDEIVDLHATDRGLREDLENTQPTTPKEKPHVDQ</sequence>
<comment type="caution">
    <text evidence="3">The sequence shown here is derived from an EMBL/GenBank/DDBJ whole genome shotgun (WGS) entry which is preliminary data.</text>
</comment>
<organism evidence="3 4">
    <name type="scientific">Microbacterium binotii</name>
    <dbReference type="NCBI Taxonomy" id="462710"/>
    <lineage>
        <taxon>Bacteria</taxon>
        <taxon>Bacillati</taxon>
        <taxon>Actinomycetota</taxon>
        <taxon>Actinomycetes</taxon>
        <taxon>Micrococcales</taxon>
        <taxon>Microbacteriaceae</taxon>
        <taxon>Microbacterium</taxon>
    </lineage>
</organism>
<keyword evidence="2" id="KW-0472">Membrane</keyword>
<keyword evidence="4" id="KW-1185">Reference proteome</keyword>
<feature type="transmembrane region" description="Helical" evidence="2">
    <location>
        <begin position="12"/>
        <end position="35"/>
    </location>
</feature>
<proteinExistence type="predicted"/>
<evidence type="ECO:0000256" key="2">
    <source>
        <dbReference type="SAM" id="Phobius"/>
    </source>
</evidence>
<evidence type="ECO:0000313" key="3">
    <source>
        <dbReference type="EMBL" id="GAA2577218.1"/>
    </source>
</evidence>
<dbReference type="RefSeq" id="WP_344228361.1">
    <property type="nucleotide sequence ID" value="NZ_BAAARI010000011.1"/>
</dbReference>
<evidence type="ECO:0000313" key="4">
    <source>
        <dbReference type="Proteomes" id="UP001500274"/>
    </source>
</evidence>
<name>A0ABP6BLY8_9MICO</name>
<feature type="region of interest" description="Disordered" evidence="1">
    <location>
        <begin position="145"/>
        <end position="168"/>
    </location>
</feature>
<dbReference type="Proteomes" id="UP001500274">
    <property type="component" value="Unassembled WGS sequence"/>
</dbReference>
<accession>A0ABP6BLY8</accession>
<gene>
    <name evidence="3" type="ORF">GCM10009862_15680</name>
</gene>
<dbReference type="EMBL" id="BAAARI010000011">
    <property type="protein sequence ID" value="GAA2577218.1"/>
    <property type="molecule type" value="Genomic_DNA"/>
</dbReference>
<protein>
    <recommendedName>
        <fullName evidence="5">DUF2746 domain-containing protein</fullName>
    </recommendedName>
</protein>
<evidence type="ECO:0000256" key="1">
    <source>
        <dbReference type="SAM" id="MobiDB-lite"/>
    </source>
</evidence>